<reference evidence="3" key="2">
    <citation type="submission" date="2023-11" db="UniProtKB">
        <authorList>
            <consortium name="WormBaseParasite"/>
        </authorList>
    </citation>
    <scope>IDENTIFICATION</scope>
</reference>
<dbReference type="WBParaSite" id="TREG1_46130.1">
    <property type="protein sequence ID" value="TREG1_46130.1"/>
    <property type="gene ID" value="TREG1_46130"/>
</dbReference>
<dbReference type="Proteomes" id="UP000050795">
    <property type="component" value="Unassembled WGS sequence"/>
</dbReference>
<sequence length="61" mass="6742">MHTPSVVPEAPEEQLCTSSEDTTQSNTLIDMGLSQITSVCKIEYTQFGEFHTCKVCNVKCT</sequence>
<proteinExistence type="predicted"/>
<evidence type="ECO:0000313" key="3">
    <source>
        <dbReference type="WBParaSite" id="TREG1_46130.1"/>
    </source>
</evidence>
<evidence type="ECO:0000256" key="1">
    <source>
        <dbReference type="SAM" id="MobiDB-lite"/>
    </source>
</evidence>
<name>A0AA85JTK6_TRIRE</name>
<dbReference type="AlphaFoldDB" id="A0AA85JTK6"/>
<evidence type="ECO:0000313" key="2">
    <source>
        <dbReference type="Proteomes" id="UP000050795"/>
    </source>
</evidence>
<protein>
    <submittedName>
        <fullName evidence="3">Uncharacterized protein</fullName>
    </submittedName>
</protein>
<keyword evidence="2" id="KW-1185">Reference proteome</keyword>
<feature type="region of interest" description="Disordered" evidence="1">
    <location>
        <begin position="1"/>
        <end position="22"/>
    </location>
</feature>
<accession>A0AA85JTK6</accession>
<reference evidence="2" key="1">
    <citation type="submission" date="2022-06" db="EMBL/GenBank/DDBJ databases">
        <authorList>
            <person name="Berger JAMES D."/>
            <person name="Berger JAMES D."/>
        </authorList>
    </citation>
    <scope>NUCLEOTIDE SEQUENCE [LARGE SCALE GENOMIC DNA]</scope>
</reference>
<organism evidence="2 3">
    <name type="scientific">Trichobilharzia regenti</name>
    <name type="common">Nasal bird schistosome</name>
    <dbReference type="NCBI Taxonomy" id="157069"/>
    <lineage>
        <taxon>Eukaryota</taxon>
        <taxon>Metazoa</taxon>
        <taxon>Spiralia</taxon>
        <taxon>Lophotrochozoa</taxon>
        <taxon>Platyhelminthes</taxon>
        <taxon>Trematoda</taxon>
        <taxon>Digenea</taxon>
        <taxon>Strigeidida</taxon>
        <taxon>Schistosomatoidea</taxon>
        <taxon>Schistosomatidae</taxon>
        <taxon>Trichobilharzia</taxon>
    </lineage>
</organism>